<dbReference type="GO" id="GO:0000166">
    <property type="term" value="F:nucleotide binding"/>
    <property type="evidence" value="ECO:0007669"/>
    <property type="project" value="InterPro"/>
</dbReference>
<dbReference type="InterPro" id="IPR043502">
    <property type="entry name" value="DNA/RNA_pol_sf"/>
</dbReference>
<dbReference type="GO" id="GO:0003887">
    <property type="term" value="F:DNA-directed DNA polymerase activity"/>
    <property type="evidence" value="ECO:0007669"/>
    <property type="project" value="UniProtKB-KW"/>
</dbReference>
<dbReference type="CDD" id="cd05535">
    <property type="entry name" value="POLBc_epsilon"/>
    <property type="match status" value="1"/>
</dbReference>
<dbReference type="InterPro" id="IPR042087">
    <property type="entry name" value="DNA_pol_B_thumb"/>
</dbReference>
<organism evidence="18 19">
    <name type="scientific">Chloropicon roscoffensis</name>
    <dbReference type="NCBI Taxonomy" id="1461544"/>
    <lineage>
        <taxon>Eukaryota</taxon>
        <taxon>Viridiplantae</taxon>
        <taxon>Chlorophyta</taxon>
        <taxon>Chloropicophyceae</taxon>
        <taxon>Chloropicales</taxon>
        <taxon>Chloropicaceae</taxon>
        <taxon>Chloropicon</taxon>
    </lineage>
</organism>
<keyword evidence="7 15" id="KW-0479">Metal-binding</keyword>
<feature type="region of interest" description="Disordered" evidence="16">
    <location>
        <begin position="1"/>
        <end position="33"/>
    </location>
</feature>
<dbReference type="SUPFAM" id="SSF56672">
    <property type="entry name" value="DNA/RNA polymerases"/>
    <property type="match status" value="1"/>
</dbReference>
<comment type="catalytic activity">
    <reaction evidence="15">
        <text>DNA(n) + a 2'-deoxyribonucleoside 5'-triphosphate = DNA(n+1) + diphosphate</text>
        <dbReference type="Rhea" id="RHEA:22508"/>
        <dbReference type="Rhea" id="RHEA-COMP:17339"/>
        <dbReference type="Rhea" id="RHEA-COMP:17340"/>
        <dbReference type="ChEBI" id="CHEBI:33019"/>
        <dbReference type="ChEBI" id="CHEBI:61560"/>
        <dbReference type="ChEBI" id="CHEBI:173112"/>
        <dbReference type="EC" id="2.7.7.7"/>
    </reaction>
</comment>
<evidence type="ECO:0000256" key="8">
    <source>
        <dbReference type="ARBA" id="ARBA00022771"/>
    </source>
</evidence>
<keyword evidence="19" id="KW-1185">Reference proteome</keyword>
<dbReference type="Gene3D" id="3.30.342.10">
    <property type="entry name" value="DNA Polymerase, chain B, domain 1"/>
    <property type="match status" value="1"/>
</dbReference>
<dbReference type="InterPro" id="IPR006133">
    <property type="entry name" value="DNA-dir_DNA_pol_B_exonuc"/>
</dbReference>
<dbReference type="GO" id="GO:0000278">
    <property type="term" value="P:mitotic cell cycle"/>
    <property type="evidence" value="ECO:0007669"/>
    <property type="project" value="TreeGrafter"/>
</dbReference>
<dbReference type="EC" id="2.7.7.7" evidence="15"/>
<dbReference type="Proteomes" id="UP001472866">
    <property type="component" value="Chromosome 04"/>
</dbReference>
<dbReference type="GO" id="GO:0006297">
    <property type="term" value="P:nucleotide-excision repair, DNA gap filling"/>
    <property type="evidence" value="ECO:0007669"/>
    <property type="project" value="TreeGrafter"/>
</dbReference>
<keyword evidence="9 15" id="KW-0862">Zinc</keyword>
<evidence type="ECO:0000256" key="9">
    <source>
        <dbReference type="ARBA" id="ARBA00022833"/>
    </source>
</evidence>
<dbReference type="InterPro" id="IPR054475">
    <property type="entry name" value="Znf-DPOE"/>
</dbReference>
<dbReference type="SUPFAM" id="SSF53098">
    <property type="entry name" value="Ribonuclease H-like"/>
    <property type="match status" value="1"/>
</dbReference>
<proteinExistence type="inferred from homology"/>
<comment type="similarity">
    <text evidence="2 15">Belongs to the DNA polymerase type-B family.</text>
</comment>
<dbReference type="InterPro" id="IPR029703">
    <property type="entry name" value="POL2"/>
</dbReference>
<comment type="function">
    <text evidence="15">DNA polymerase II participates in chromosomal DNA replication.</text>
</comment>
<gene>
    <name evidence="18" type="ORF">HKI87_04g30210</name>
</gene>
<evidence type="ECO:0000256" key="5">
    <source>
        <dbReference type="ARBA" id="ARBA00022695"/>
    </source>
</evidence>
<evidence type="ECO:0000256" key="2">
    <source>
        <dbReference type="ARBA" id="ARBA00005755"/>
    </source>
</evidence>
<evidence type="ECO:0000256" key="1">
    <source>
        <dbReference type="ARBA" id="ARBA00004123"/>
    </source>
</evidence>
<protein>
    <recommendedName>
        <fullName evidence="15">DNA polymerase epsilon catalytic subunit</fullName>
        <ecNumber evidence="15">2.7.7.7</ecNumber>
    </recommendedName>
</protein>
<keyword evidence="14 15" id="KW-0539">Nucleus</keyword>
<dbReference type="InterPro" id="IPR013697">
    <property type="entry name" value="DNA_pol_e_suA_C"/>
</dbReference>
<keyword evidence="11 15" id="KW-0408">Iron</keyword>
<dbReference type="Gene3D" id="3.90.1600.10">
    <property type="entry name" value="Palm domain of DNA polymerase"/>
    <property type="match status" value="1"/>
</dbReference>
<keyword evidence="8 15" id="KW-0863">Zinc-finger</keyword>
<reference evidence="18 19" key="1">
    <citation type="submission" date="2024-03" db="EMBL/GenBank/DDBJ databases">
        <title>Complete genome sequence of the green alga Chloropicon roscoffensis RCC1871.</title>
        <authorList>
            <person name="Lemieux C."/>
            <person name="Pombert J.-F."/>
            <person name="Otis C."/>
            <person name="Turmel M."/>
        </authorList>
    </citation>
    <scope>NUCLEOTIDE SEQUENCE [LARGE SCALE GENOMIC DNA]</scope>
    <source>
        <strain evidence="18 19">RCC1871</strain>
    </source>
</reference>
<dbReference type="EMBL" id="CP151504">
    <property type="protein sequence ID" value="WZN61486.1"/>
    <property type="molecule type" value="Genomic_DNA"/>
</dbReference>
<evidence type="ECO:0000256" key="12">
    <source>
        <dbReference type="ARBA" id="ARBA00023014"/>
    </source>
</evidence>
<dbReference type="FunFam" id="3.90.1600.10:FF:000006">
    <property type="entry name" value="DNA polymerase epsilon catalytic subunit"/>
    <property type="match status" value="1"/>
</dbReference>
<evidence type="ECO:0000313" key="18">
    <source>
        <dbReference type="EMBL" id="WZN61486.1"/>
    </source>
</evidence>
<keyword evidence="6 15" id="KW-0235">DNA replication</keyword>
<dbReference type="Gene3D" id="1.10.132.60">
    <property type="entry name" value="DNA polymerase family B, C-terminal domain"/>
    <property type="match status" value="1"/>
</dbReference>
<comment type="subcellular location">
    <subcellularLocation>
        <location evidence="1 15">Nucleus</location>
    </subcellularLocation>
</comment>
<dbReference type="GO" id="GO:0003677">
    <property type="term" value="F:DNA binding"/>
    <property type="evidence" value="ECO:0007669"/>
    <property type="project" value="UniProtKB-KW"/>
</dbReference>
<evidence type="ECO:0000256" key="15">
    <source>
        <dbReference type="RuleBase" id="RU365029"/>
    </source>
</evidence>
<dbReference type="PANTHER" id="PTHR10670">
    <property type="entry name" value="DNA POLYMERASE EPSILON CATALYTIC SUBUNIT A"/>
    <property type="match status" value="1"/>
</dbReference>
<name>A0AAX4P6N5_9CHLO</name>
<comment type="cofactor">
    <cofactor evidence="15">
        <name>[4Fe-4S] cluster</name>
        <dbReference type="ChEBI" id="CHEBI:49883"/>
    </cofactor>
</comment>
<dbReference type="SMART" id="SM00486">
    <property type="entry name" value="POLBc"/>
    <property type="match status" value="1"/>
</dbReference>
<dbReference type="GO" id="GO:0008270">
    <property type="term" value="F:zinc ion binding"/>
    <property type="evidence" value="ECO:0007669"/>
    <property type="project" value="UniProtKB-KW"/>
</dbReference>
<dbReference type="SMART" id="SM01159">
    <property type="entry name" value="DUF1744"/>
    <property type="match status" value="1"/>
</dbReference>
<keyword evidence="3 15" id="KW-0004">4Fe-4S</keyword>
<dbReference type="Pfam" id="PF08490">
    <property type="entry name" value="DUF1744"/>
    <property type="match status" value="2"/>
</dbReference>
<feature type="domain" description="DNA polymerase epsilon catalytic subunit A C-terminal" evidence="17">
    <location>
        <begin position="1431"/>
        <end position="1772"/>
    </location>
</feature>
<evidence type="ECO:0000256" key="4">
    <source>
        <dbReference type="ARBA" id="ARBA00022679"/>
    </source>
</evidence>
<evidence type="ECO:0000256" key="3">
    <source>
        <dbReference type="ARBA" id="ARBA00022485"/>
    </source>
</evidence>
<evidence type="ECO:0000256" key="14">
    <source>
        <dbReference type="ARBA" id="ARBA00023242"/>
    </source>
</evidence>
<dbReference type="InterPro" id="IPR012337">
    <property type="entry name" value="RNaseH-like_sf"/>
</dbReference>
<evidence type="ECO:0000256" key="10">
    <source>
        <dbReference type="ARBA" id="ARBA00022932"/>
    </source>
</evidence>
<dbReference type="CDD" id="cd05779">
    <property type="entry name" value="DNA_polB_epsilon_exo"/>
    <property type="match status" value="1"/>
</dbReference>
<sequence length="2051" mass="234004">MRQGDPRQLHTGSSKYGGGETKEERDVRLKASREERNEKVELLESSYGYEWAGEEDRVGWLVNFSSTSVTKENKTYSAIKCYFIAEDSTNFKAHVFFSPYFYLYARDARSLPEISNALQRQFRDQIEKVEILGKQDLDLKNHLSGKLRHVLKISCYNVQDLMEVRNFVRPYASREDHQSGAGSGEPGRHDGGGGQPGRVASDALNDIEDVREYDVQYHERFAIDTGTRCGLWYQVHTPAGKKGSELRRREDLIRWAQPTVCAFDIETTKLPLRFPNAEYDQVFMISYMINGKGFLIVNREVVSSDIEDFEYVPKKDIGGSFEIVNEPDELSLLWYFFNHMKLVKPHIYVTYNGDFFDWPFIEKRAAIHGINMYDELGFYTNTRTGECLSQFAIHMDAFYWVKRDSYLPQGSQGLKAVTKAKLGYNPVEVDPEDMVKFAYEHPQRMASYSVSDAVATYFLYYKYVHPFIFSLGTIIPMPPDNVLRKGSGTLCESLLMVQAYDGGIIAPNKFKTQQEKFHEGRLLQSETYIGGHVEALESGVFRADIPIAFNNTPAAYQELIDKVEEDLRYTITVENKVEMEDVKNYEEVRDDIVSKLEFLRDNPRCIEKPLIYHLDVAAMYPNIILTNRLQPCSTVTDEDCAACDFNTPGKRCLREMEWTWRGETYAGSRSEYQLIKNQAETESFPSASRNGRMTSFLNLKEDEKVEVLKGRFKKYCQKVYGRVLNKPMSKPKTAGICMRENNFYVNTVQSFRDRRYEYKALNKKWKGKLGEAEKGGSISSIKEAQDMVVLYDSLQLAHKCILNSFYGYVMRKGARWYSMEMAGVVTLTGARIIQNACDLIQRIGRPLELDTDGIWCCLPCSFPEEYKFETSGKPVFLSYPCSILNNMVAKNNTNDQYQSLVDPEAKKYEISSRMTIEFEVDGPYKAMILPAALAEGKSIKKRYAVFDFKGRLVELKGFEMKRRGELKLVKLFQEEIFSRFLGGSTLEECYACVASVANRWLDVLDTRGIDLTEDELLELLMDSTTMSKSIEAYEGQRSTAITTAKRLNQFLGGDVLKYGKLSCTFVIGKKPEGVSVSERAIPSTIFKADPSVRKQYLSMWCRDSFNRQETISVRDVLDWEYYKERLGKAIQKIITIPAAMQKLSNPVPRVVHPDWLQKTIMRRNDKYKQHTLTMFTANTKPASELSRKPLFLIGSEPKESVAEASEMDVDGEETYAGKGSTKGESPVSVLQGIESRHMTKEEYSNWLRARKAYWKQLLAKRREERKAGSIVAGKKKARNVGEFFRRQQNTAIGSFWHIIHLNPTEDPQVLQAWVYVQGAGMYSIPLRIPSQAGSKISAVDLATMRLGCVAEVVQKDAFTKGRKLADGVELGELRMTAQCPYVFSFGSDFRNVSIYSSGSAERGLLALTFGSTTVVIIVKPNRSPQEFSEGIMSRLLTQASGREREDMVFRIEYVRSMEAAGKLANAEIVSFRNSSGAGALISCYEGPLASSDLMRMIPVLKALPQIRRGHSTVEYPLMQWQTYAAQHLVDRILGFDKWWSERGSLSQYAHIPVGNLYADDVNLQIADVFFARSFERCTKQLPWWGGDSQVLVLGEELSPQFQISNPGFYGGIVAKFKVFHLPVNAIHTVDEGGKSEDFTRVLKSLVSRWYSDAARNASTNADALLLNFYRWITDTTSSMYSHRVHQLMRVLVQNSVSSLAKEMERHNVKVIYASKDDLILSLPKRDKVAAAGFVQTLKNIVRKSEKFPLLQLQEDCWFGQFSFVDQFNYSGLKSDLEESKARSGVFINFDMAHYLPRLLNEKLEGIVAEYILKLSGSEQIVVLTQQAWMDCDEERKDMELSRYITDELSDKVLRIVRDMSVDDAREELNSLPRSNMFGQTNVLLSFVRVLTSVLGLNTQIKDEVGILRKNLHRAIQCNEYGTTTGMELPQFSLIVPDLIFSRWNESRDVDLLRDWTLGTYLTENPQDKHHVEEQIIRFFQGHLADYYMQDLRCQRTNQVHERRLCNHSSYGGGLALSKPGGGLRDVIRDFKSVADFYGLALLSEQLSWLAI</sequence>
<dbReference type="InterPro" id="IPR023211">
    <property type="entry name" value="DNA_pol_palm_dom_sf"/>
</dbReference>
<dbReference type="GO" id="GO:0045004">
    <property type="term" value="P:DNA replication proofreading"/>
    <property type="evidence" value="ECO:0007669"/>
    <property type="project" value="TreeGrafter"/>
</dbReference>
<evidence type="ECO:0000256" key="11">
    <source>
        <dbReference type="ARBA" id="ARBA00023004"/>
    </source>
</evidence>
<evidence type="ECO:0000256" key="6">
    <source>
        <dbReference type="ARBA" id="ARBA00022705"/>
    </source>
</evidence>
<dbReference type="InterPro" id="IPR055191">
    <property type="entry name" value="POL2_thumb"/>
</dbReference>
<dbReference type="GO" id="GO:0008622">
    <property type="term" value="C:epsilon DNA polymerase complex"/>
    <property type="evidence" value="ECO:0007669"/>
    <property type="project" value="InterPro"/>
</dbReference>
<feature type="compositionally biased region" description="Basic and acidic residues" evidence="16">
    <location>
        <begin position="20"/>
        <end position="33"/>
    </location>
</feature>
<keyword evidence="13 15" id="KW-0238">DNA-binding</keyword>
<evidence type="ECO:0000256" key="13">
    <source>
        <dbReference type="ARBA" id="ARBA00023125"/>
    </source>
</evidence>
<evidence type="ECO:0000259" key="17">
    <source>
        <dbReference type="SMART" id="SM01159"/>
    </source>
</evidence>
<keyword evidence="12 15" id="KW-0411">Iron-sulfur</keyword>
<dbReference type="Pfam" id="PF22912">
    <property type="entry name" value="zf-DPOE"/>
    <property type="match status" value="1"/>
</dbReference>
<dbReference type="GO" id="GO:0051539">
    <property type="term" value="F:4 iron, 4 sulfur cluster binding"/>
    <property type="evidence" value="ECO:0007669"/>
    <property type="project" value="UniProtKB-KW"/>
</dbReference>
<dbReference type="InterPro" id="IPR006172">
    <property type="entry name" value="DNA-dir_DNA_pol_B"/>
</dbReference>
<dbReference type="Pfam" id="PF22634">
    <property type="entry name" value="POL2_thumb"/>
    <property type="match status" value="1"/>
</dbReference>
<dbReference type="PANTHER" id="PTHR10670:SF0">
    <property type="entry name" value="DNA POLYMERASE EPSILON CATALYTIC SUBUNIT A"/>
    <property type="match status" value="1"/>
</dbReference>
<dbReference type="Pfam" id="PF03104">
    <property type="entry name" value="DNA_pol_B_exo1"/>
    <property type="match status" value="1"/>
</dbReference>
<keyword evidence="4 15" id="KW-0808">Transferase</keyword>
<dbReference type="GO" id="GO:0008310">
    <property type="term" value="F:single-stranded DNA 3'-5' DNA exonuclease activity"/>
    <property type="evidence" value="ECO:0007669"/>
    <property type="project" value="TreeGrafter"/>
</dbReference>
<dbReference type="InterPro" id="IPR036397">
    <property type="entry name" value="RNaseH_sf"/>
</dbReference>
<evidence type="ECO:0000256" key="7">
    <source>
        <dbReference type="ARBA" id="ARBA00022723"/>
    </source>
</evidence>
<feature type="region of interest" description="Disordered" evidence="16">
    <location>
        <begin position="173"/>
        <end position="200"/>
    </location>
</feature>
<keyword evidence="5 15" id="KW-0548">Nucleotidyltransferase</keyword>
<dbReference type="GO" id="GO:0006272">
    <property type="term" value="P:leading strand elongation"/>
    <property type="evidence" value="ECO:0007669"/>
    <property type="project" value="TreeGrafter"/>
</dbReference>
<dbReference type="GO" id="GO:0006287">
    <property type="term" value="P:base-excision repair, gap-filling"/>
    <property type="evidence" value="ECO:0007669"/>
    <property type="project" value="TreeGrafter"/>
</dbReference>
<dbReference type="Gene3D" id="3.30.420.10">
    <property type="entry name" value="Ribonuclease H-like superfamily/Ribonuclease H"/>
    <property type="match status" value="1"/>
</dbReference>
<accession>A0AAX4P6N5</accession>
<keyword evidence="10 15" id="KW-0239">DNA-directed DNA polymerase</keyword>
<evidence type="ECO:0000313" key="19">
    <source>
        <dbReference type="Proteomes" id="UP001472866"/>
    </source>
</evidence>
<dbReference type="FunFam" id="3.30.420.10:FF:000010">
    <property type="entry name" value="DNA polymerase epsilon catalytic subunit"/>
    <property type="match status" value="1"/>
</dbReference>
<evidence type="ECO:0000256" key="16">
    <source>
        <dbReference type="SAM" id="MobiDB-lite"/>
    </source>
</evidence>